<feature type="transmembrane region" description="Helical" evidence="1">
    <location>
        <begin position="34"/>
        <end position="55"/>
    </location>
</feature>
<keyword evidence="1" id="KW-0472">Membrane</keyword>
<sequence>MELSCTPYCGGILILYSVHWPPIMHIPEKQSRGNFLFISFLFPCPSIYLLCFVFHHSPVSVTSQC</sequence>
<evidence type="ECO:0000256" key="1">
    <source>
        <dbReference type="SAM" id="Phobius"/>
    </source>
</evidence>
<name>A0A5N6GYC9_ASPFL</name>
<protein>
    <submittedName>
        <fullName evidence="2">Uncharacterized protein</fullName>
    </submittedName>
</protein>
<keyword evidence="1" id="KW-1133">Transmembrane helix</keyword>
<dbReference type="AlphaFoldDB" id="A0A5N6GYC9"/>
<evidence type="ECO:0000313" key="2">
    <source>
        <dbReference type="EMBL" id="KAB8245493.1"/>
    </source>
</evidence>
<proteinExistence type="predicted"/>
<keyword evidence="1" id="KW-0812">Transmembrane</keyword>
<organism evidence="2">
    <name type="scientific">Aspergillus flavus</name>
    <dbReference type="NCBI Taxonomy" id="5059"/>
    <lineage>
        <taxon>Eukaryota</taxon>
        <taxon>Fungi</taxon>
        <taxon>Dikarya</taxon>
        <taxon>Ascomycota</taxon>
        <taxon>Pezizomycotina</taxon>
        <taxon>Eurotiomycetes</taxon>
        <taxon>Eurotiomycetidae</taxon>
        <taxon>Eurotiales</taxon>
        <taxon>Aspergillaceae</taxon>
        <taxon>Aspergillus</taxon>
        <taxon>Aspergillus subgen. Circumdati</taxon>
    </lineage>
</organism>
<accession>A0A5N6GYC9</accession>
<dbReference type="Proteomes" id="UP000325434">
    <property type="component" value="Unassembled WGS sequence"/>
</dbReference>
<gene>
    <name evidence="2" type="ORF">BDV35DRAFT_356972</name>
</gene>
<reference evidence="2" key="1">
    <citation type="submission" date="2019-04" db="EMBL/GenBank/DDBJ databases">
        <title>Friends and foes A comparative genomics study of 23 Aspergillus species from section Flavi.</title>
        <authorList>
            <consortium name="DOE Joint Genome Institute"/>
            <person name="Kjaerbolling I."/>
            <person name="Vesth T."/>
            <person name="Frisvad J.C."/>
            <person name="Nybo J.L."/>
            <person name="Theobald S."/>
            <person name="Kildgaard S."/>
            <person name="Isbrandt T."/>
            <person name="Kuo A."/>
            <person name="Sato A."/>
            <person name="Lyhne E.K."/>
            <person name="Kogle M.E."/>
            <person name="Wiebenga A."/>
            <person name="Kun R.S."/>
            <person name="Lubbers R.J."/>
            <person name="Makela M.R."/>
            <person name="Barry K."/>
            <person name="Chovatia M."/>
            <person name="Clum A."/>
            <person name="Daum C."/>
            <person name="Haridas S."/>
            <person name="He G."/>
            <person name="LaButti K."/>
            <person name="Lipzen A."/>
            <person name="Mondo S."/>
            <person name="Riley R."/>
            <person name="Salamov A."/>
            <person name="Simmons B.A."/>
            <person name="Magnuson J.K."/>
            <person name="Henrissat B."/>
            <person name="Mortensen U.H."/>
            <person name="Larsen T.O."/>
            <person name="Devries R.P."/>
            <person name="Grigoriev I.V."/>
            <person name="Machida M."/>
            <person name="Baker S.E."/>
            <person name="Andersen M.R."/>
        </authorList>
    </citation>
    <scope>NUCLEOTIDE SEQUENCE [LARGE SCALE GENOMIC DNA]</scope>
    <source>
        <strain evidence="2">CBS 121.62</strain>
    </source>
</reference>
<dbReference type="EMBL" id="ML734612">
    <property type="protein sequence ID" value="KAB8245493.1"/>
    <property type="molecule type" value="Genomic_DNA"/>
</dbReference>